<keyword evidence="7" id="KW-0677">Repeat</keyword>
<keyword evidence="9" id="KW-0256">Endoplasmic reticulum</keyword>
<evidence type="ECO:0000256" key="4">
    <source>
        <dbReference type="ARBA" id="ARBA00012262"/>
    </source>
</evidence>
<sequence>MACIFEYTTIFILFIVCFTLVKCQRDGPEFTYDILYERGVKAYEDGSWYACASHFYRSIQDYQFYMEDVTHCRLTCKKGVISAEAVDIDFELNYYWKIVKISDCLQRCNREKLGKRAETPASHLVNEKFEDRVPYDYLQFCLFKLEMYKEAAASAYTYFITHQDHQRIIDSMKYYRGLEGVTDEDFKDLERNDIQDTYASGLNAYHASDWTSAIENFEESLRLYFEEEEKCRAACEGPYSHKGHPDFTNAVADHFLVVLFCQYKCEEKLSVFGKEFQPNFVSEHYNYLQYSYFKVNDMDKAVRAVATFILFQPNNETMLKNKAYYKRNSGVHQRHFIPFEEAKQYYERRKIVSDIIDYVKTKHALSPDKLVDETSNAWRGTKPSLKEINNPHSIYQPFMEYSKDFGVTIFAESAELGSSRLAADGFLHDDHCRIISDFIRKRKPGSTGVRQITIPEIMQDIAKENENVISLRLLTERIESFQQYISAYYNSAVLFVKQAKIVCREGDGEWEKKQHEDCIPQEDGSCIKTFSHLSDQEYIGVVYLTNVTDGTGELYFMDKDKQIKSSLAPKCGRLVIFKASQQHGVNPSSVNERCSLYVHLTSNVNDEDKSQRQVKEFLNKMDEGRAKQPSEVNNTEILQQFYDQGNIKILRSIGCITFMVKEKMISMNDVLLALDISEMSRHLVEKFLNLSHPLYFDFTHLVCRTAKEEAAENRSNDLSHPVHADNCVLQPDGTCIMELHLYPQRRYSAILYLNEDIEGGDFFFAYPNKTVQVSVKPKCGRLVAFNAGDFHGVKAVLKGQRCALAMWYTMDSSYNEISRKYARRVFSKMEAEGKKRTIREKNNVQNAVKNKVQNKNAGIQKSQSSSKSASKESKDVGAEHTDNESDVSTGNKINSLMEVKSTDKEEL</sequence>
<evidence type="ECO:0000256" key="2">
    <source>
        <dbReference type="ARBA" id="ARBA00001962"/>
    </source>
</evidence>
<evidence type="ECO:0000313" key="17">
    <source>
        <dbReference type="EMBL" id="KAL3842115.1"/>
    </source>
</evidence>
<dbReference type="EMBL" id="JBJQND010000017">
    <property type="protein sequence ID" value="KAL3842115.1"/>
    <property type="molecule type" value="Genomic_DNA"/>
</dbReference>
<dbReference type="GO" id="GO:0046872">
    <property type="term" value="F:metal ion binding"/>
    <property type="evidence" value="ECO:0007669"/>
    <property type="project" value="UniProtKB-KW"/>
</dbReference>
<dbReference type="PANTHER" id="PTHR14049">
    <property type="entry name" value="LEPRECAN 1"/>
    <property type="match status" value="1"/>
</dbReference>
<evidence type="ECO:0000256" key="15">
    <source>
        <dbReference type="SAM" id="SignalP"/>
    </source>
</evidence>
<reference evidence="17 18" key="1">
    <citation type="submission" date="2024-11" db="EMBL/GenBank/DDBJ databases">
        <title>Chromosome-level genome assembly of the freshwater bivalve Anodonta woodiana.</title>
        <authorList>
            <person name="Chen X."/>
        </authorList>
    </citation>
    <scope>NUCLEOTIDE SEQUENCE [LARGE SCALE GENOMIC DNA]</scope>
    <source>
        <strain evidence="17">MN2024</strain>
        <tissue evidence="17">Gills</tissue>
    </source>
</reference>
<dbReference type="SUPFAM" id="SSF48452">
    <property type="entry name" value="TPR-like"/>
    <property type="match status" value="1"/>
</dbReference>
<comment type="caution">
    <text evidence="17">The sequence shown here is derived from an EMBL/GenBank/DDBJ whole genome shotgun (WGS) entry which is preliminary data.</text>
</comment>
<proteinExistence type="inferred from homology"/>
<dbReference type="SMART" id="SM00702">
    <property type="entry name" value="P4Hc"/>
    <property type="match status" value="1"/>
</dbReference>
<evidence type="ECO:0000256" key="9">
    <source>
        <dbReference type="ARBA" id="ARBA00022824"/>
    </source>
</evidence>
<protein>
    <recommendedName>
        <fullName evidence="4">procollagen-proline 3-dioxygenase</fullName>
        <ecNumber evidence="4">1.14.11.7</ecNumber>
    </recommendedName>
</protein>
<dbReference type="InterPro" id="IPR039575">
    <property type="entry name" value="P3H"/>
</dbReference>
<keyword evidence="13" id="KW-0325">Glycoprotein</keyword>
<dbReference type="Pfam" id="PF23557">
    <property type="entry name" value="TPR_leprecan"/>
    <property type="match status" value="1"/>
</dbReference>
<dbReference type="PANTHER" id="PTHR14049:SF9">
    <property type="entry name" value="PROCOLLAGEN-PROLINE 3-DIOXYGENASE"/>
    <property type="match status" value="1"/>
</dbReference>
<feature type="compositionally biased region" description="Low complexity" evidence="14">
    <location>
        <begin position="847"/>
        <end position="868"/>
    </location>
</feature>
<comment type="similarity">
    <text evidence="3">Belongs to the leprecan family.</text>
</comment>
<keyword evidence="5" id="KW-0479">Metal-binding</keyword>
<dbReference type="Gene3D" id="2.60.120.620">
    <property type="entry name" value="q2cbj1_9rhob like domain"/>
    <property type="match status" value="2"/>
</dbReference>
<dbReference type="Gene3D" id="1.25.40.10">
    <property type="entry name" value="Tetratricopeptide repeat domain"/>
    <property type="match status" value="2"/>
</dbReference>
<evidence type="ECO:0000256" key="10">
    <source>
        <dbReference type="ARBA" id="ARBA00022964"/>
    </source>
</evidence>
<comment type="cofactor">
    <cofactor evidence="2">
        <name>Fe cation</name>
        <dbReference type="ChEBI" id="CHEBI:24875"/>
    </cofactor>
</comment>
<evidence type="ECO:0000256" key="13">
    <source>
        <dbReference type="ARBA" id="ARBA00023180"/>
    </source>
</evidence>
<evidence type="ECO:0000313" key="18">
    <source>
        <dbReference type="Proteomes" id="UP001634394"/>
    </source>
</evidence>
<keyword evidence="10" id="KW-0223">Dioxygenase</keyword>
<feature type="compositionally biased region" description="Basic and acidic residues" evidence="14">
    <location>
        <begin position="869"/>
        <end position="883"/>
    </location>
</feature>
<dbReference type="AlphaFoldDB" id="A0ABD3TZA0"/>
<dbReference type="Proteomes" id="UP001634394">
    <property type="component" value="Unassembled WGS sequence"/>
</dbReference>
<evidence type="ECO:0000256" key="8">
    <source>
        <dbReference type="ARBA" id="ARBA00022803"/>
    </source>
</evidence>
<evidence type="ECO:0000256" key="12">
    <source>
        <dbReference type="ARBA" id="ARBA00023004"/>
    </source>
</evidence>
<accession>A0ABD3TZA0</accession>
<evidence type="ECO:0000256" key="1">
    <source>
        <dbReference type="ARBA" id="ARBA00001961"/>
    </source>
</evidence>
<evidence type="ECO:0000259" key="16">
    <source>
        <dbReference type="PROSITE" id="PS51471"/>
    </source>
</evidence>
<feature type="domain" description="Fe2OG dioxygenase" evidence="16">
    <location>
        <begin position="699"/>
        <end position="810"/>
    </location>
</feature>
<dbReference type="InterPro" id="IPR011990">
    <property type="entry name" value="TPR-like_helical_dom_sf"/>
</dbReference>
<dbReference type="EC" id="1.14.11.7" evidence="4"/>
<evidence type="ECO:0000256" key="7">
    <source>
        <dbReference type="ARBA" id="ARBA00022737"/>
    </source>
</evidence>
<evidence type="ECO:0000256" key="3">
    <source>
        <dbReference type="ARBA" id="ARBA00006487"/>
    </source>
</evidence>
<name>A0ABD3TZA0_SINWO</name>
<keyword evidence="12" id="KW-0408">Iron</keyword>
<keyword evidence="8" id="KW-0802">TPR repeat</keyword>
<feature type="chain" id="PRO_5044805992" description="procollagen-proline 3-dioxygenase" evidence="15">
    <location>
        <begin position="24"/>
        <end position="907"/>
    </location>
</feature>
<dbReference type="Pfam" id="PF13640">
    <property type="entry name" value="2OG-FeII_Oxy_3"/>
    <property type="match status" value="2"/>
</dbReference>
<evidence type="ECO:0000256" key="5">
    <source>
        <dbReference type="ARBA" id="ARBA00022723"/>
    </source>
</evidence>
<keyword evidence="11" id="KW-0560">Oxidoreductase</keyword>
<organism evidence="17 18">
    <name type="scientific">Sinanodonta woodiana</name>
    <name type="common">Chinese pond mussel</name>
    <name type="synonym">Anodonta woodiana</name>
    <dbReference type="NCBI Taxonomy" id="1069815"/>
    <lineage>
        <taxon>Eukaryota</taxon>
        <taxon>Metazoa</taxon>
        <taxon>Spiralia</taxon>
        <taxon>Lophotrochozoa</taxon>
        <taxon>Mollusca</taxon>
        <taxon>Bivalvia</taxon>
        <taxon>Autobranchia</taxon>
        <taxon>Heteroconchia</taxon>
        <taxon>Palaeoheterodonta</taxon>
        <taxon>Unionida</taxon>
        <taxon>Unionoidea</taxon>
        <taxon>Unionidae</taxon>
        <taxon>Unioninae</taxon>
        <taxon>Sinanodonta</taxon>
    </lineage>
</organism>
<evidence type="ECO:0000256" key="14">
    <source>
        <dbReference type="SAM" id="MobiDB-lite"/>
    </source>
</evidence>
<evidence type="ECO:0000256" key="11">
    <source>
        <dbReference type="ARBA" id="ARBA00023002"/>
    </source>
</evidence>
<keyword evidence="6 15" id="KW-0732">Signal</keyword>
<dbReference type="InterPro" id="IPR006620">
    <property type="entry name" value="Pro_4_hyd_alph"/>
</dbReference>
<gene>
    <name evidence="17" type="ORF">ACJMK2_020167</name>
</gene>
<dbReference type="InterPro" id="IPR056585">
    <property type="entry name" value="Leprecan_dom"/>
</dbReference>
<feature type="signal peptide" evidence="15">
    <location>
        <begin position="1"/>
        <end position="23"/>
    </location>
</feature>
<dbReference type="PROSITE" id="PS51471">
    <property type="entry name" value="FE2OG_OXY"/>
    <property type="match status" value="1"/>
</dbReference>
<comment type="cofactor">
    <cofactor evidence="1">
        <name>L-ascorbate</name>
        <dbReference type="ChEBI" id="CHEBI:38290"/>
    </cofactor>
</comment>
<dbReference type="InterPro" id="IPR005123">
    <property type="entry name" value="Oxoglu/Fe-dep_dioxygenase_dom"/>
</dbReference>
<dbReference type="InterPro" id="IPR044862">
    <property type="entry name" value="Pro_4_hyd_alph_FE2OG_OXY"/>
</dbReference>
<feature type="region of interest" description="Disordered" evidence="14">
    <location>
        <begin position="847"/>
        <end position="907"/>
    </location>
</feature>
<evidence type="ECO:0000256" key="6">
    <source>
        <dbReference type="ARBA" id="ARBA00022729"/>
    </source>
</evidence>
<dbReference type="GO" id="GO:0019797">
    <property type="term" value="F:procollagen-proline 3-dioxygenase activity"/>
    <property type="evidence" value="ECO:0007669"/>
    <property type="project" value="UniProtKB-EC"/>
</dbReference>
<keyword evidence="18" id="KW-1185">Reference proteome</keyword>